<evidence type="ECO:0000256" key="5">
    <source>
        <dbReference type="PIRSR" id="PIRSR000343-2"/>
    </source>
</evidence>
<dbReference type="GO" id="GO:0006979">
    <property type="term" value="P:response to oxidative stress"/>
    <property type="evidence" value="ECO:0007669"/>
    <property type="project" value="TreeGrafter"/>
</dbReference>
<feature type="binding site" description="axial binding residue" evidence="5">
    <location>
        <position position="18"/>
    </location>
    <ligand>
        <name>heme b</name>
        <dbReference type="ChEBI" id="CHEBI:60344"/>
    </ligand>
    <ligandPart>
        <name>Fe</name>
        <dbReference type="ChEBI" id="CHEBI:18248"/>
    </ligandPart>
</feature>
<reference evidence="6 7" key="1">
    <citation type="submission" date="2018-11" db="EMBL/GenBank/DDBJ databases">
        <title>Draft genome of Simplicispira Flexivirga sp. BO-16.</title>
        <authorList>
            <person name="Im W.T."/>
        </authorList>
    </citation>
    <scope>NUCLEOTIDE SEQUENCE [LARGE SCALE GENOMIC DNA]</scope>
    <source>
        <strain evidence="6 7">BO-16</strain>
    </source>
</reference>
<dbReference type="InterPro" id="IPR002051">
    <property type="entry name" value="Haem_Oase"/>
</dbReference>
<evidence type="ECO:0000256" key="1">
    <source>
        <dbReference type="ARBA" id="ARBA00022617"/>
    </source>
</evidence>
<dbReference type="GO" id="GO:0006788">
    <property type="term" value="P:heme oxidation"/>
    <property type="evidence" value="ECO:0007669"/>
    <property type="project" value="InterPro"/>
</dbReference>
<keyword evidence="2 5" id="KW-0479">Metal-binding</keyword>
<dbReference type="Proteomes" id="UP000271678">
    <property type="component" value="Unassembled WGS sequence"/>
</dbReference>
<dbReference type="GO" id="GO:0004392">
    <property type="term" value="F:heme oxygenase (decyclizing) activity"/>
    <property type="evidence" value="ECO:0007669"/>
    <property type="project" value="InterPro"/>
</dbReference>
<dbReference type="OrthoDB" id="5493802at2"/>
<keyword evidence="1 4" id="KW-0349">Heme</keyword>
<evidence type="ECO:0000256" key="4">
    <source>
        <dbReference type="PIRSR" id="PIRSR000343-1"/>
    </source>
</evidence>
<evidence type="ECO:0000313" key="6">
    <source>
        <dbReference type="EMBL" id="RNI20328.1"/>
    </source>
</evidence>
<sequence>MAAPSFSESLRARTWASHGDSEGAGFMRDLMTGEGTREDYVALAAQHYFVYDALEHDIDRVANDPIAREFLTDRLTRMPPLTADLEFLIGPDWRSQVRPLPATVRYTERIRELATGWPGGFVAHHYTRYLGDLSGGRAIHRRMRKLFGFDLDGVRFYVFDQIPDPAAFKAGYRERLDAAAWSEDERERVIDEVLSAYRFNIEVFEDLQAAKTPAAV</sequence>
<proteinExistence type="predicted"/>
<dbReference type="Gene3D" id="1.20.910.10">
    <property type="entry name" value="Heme oxygenase-like"/>
    <property type="match status" value="1"/>
</dbReference>
<comment type="caution">
    <text evidence="6">The sequence shown here is derived from an EMBL/GenBank/DDBJ whole genome shotgun (WGS) entry which is preliminary data.</text>
</comment>
<feature type="binding site" evidence="4">
    <location>
        <position position="173"/>
    </location>
    <ligand>
        <name>heme b</name>
        <dbReference type="ChEBI" id="CHEBI:60344"/>
    </ligand>
</feature>
<dbReference type="EMBL" id="RJJQ01000017">
    <property type="protein sequence ID" value="RNI20328.1"/>
    <property type="molecule type" value="Genomic_DNA"/>
</dbReference>
<protein>
    <submittedName>
        <fullName evidence="6">Biliverdin-producing heme oxygenase</fullName>
    </submittedName>
</protein>
<dbReference type="PIRSF" id="PIRSF000343">
    <property type="entry name" value="Haem_Oase"/>
    <property type="match status" value="1"/>
</dbReference>
<dbReference type="RefSeq" id="WP_123272363.1">
    <property type="nucleotide sequence ID" value="NZ_RJJQ01000017.1"/>
</dbReference>
<dbReference type="InterPro" id="IPR016084">
    <property type="entry name" value="Haem_Oase-like_multi-hlx"/>
</dbReference>
<keyword evidence="3 5" id="KW-0408">Iron</keyword>
<name>A0A3M9M706_9MICO</name>
<dbReference type="GO" id="GO:0046872">
    <property type="term" value="F:metal ion binding"/>
    <property type="evidence" value="ECO:0007669"/>
    <property type="project" value="UniProtKB-KW"/>
</dbReference>
<organism evidence="6 7">
    <name type="scientific">Flexivirga caeni</name>
    <dbReference type="NCBI Taxonomy" id="2294115"/>
    <lineage>
        <taxon>Bacteria</taxon>
        <taxon>Bacillati</taxon>
        <taxon>Actinomycetota</taxon>
        <taxon>Actinomycetes</taxon>
        <taxon>Micrococcales</taxon>
        <taxon>Dermacoccaceae</taxon>
        <taxon>Flexivirga</taxon>
    </lineage>
</organism>
<dbReference type="Pfam" id="PF01126">
    <property type="entry name" value="Heme_oxygenase"/>
    <property type="match status" value="1"/>
</dbReference>
<evidence type="ECO:0000313" key="7">
    <source>
        <dbReference type="Proteomes" id="UP000271678"/>
    </source>
</evidence>
<dbReference type="GO" id="GO:0020037">
    <property type="term" value="F:heme binding"/>
    <property type="evidence" value="ECO:0007669"/>
    <property type="project" value="TreeGrafter"/>
</dbReference>
<dbReference type="GO" id="GO:0042167">
    <property type="term" value="P:heme catabolic process"/>
    <property type="evidence" value="ECO:0007669"/>
    <property type="project" value="TreeGrafter"/>
</dbReference>
<dbReference type="CDD" id="cd19165">
    <property type="entry name" value="HemeO"/>
    <property type="match status" value="1"/>
</dbReference>
<accession>A0A3M9M706</accession>
<keyword evidence="7" id="KW-1185">Reference proteome</keyword>
<evidence type="ECO:0000256" key="2">
    <source>
        <dbReference type="ARBA" id="ARBA00022723"/>
    </source>
</evidence>
<evidence type="ECO:0000256" key="3">
    <source>
        <dbReference type="ARBA" id="ARBA00023004"/>
    </source>
</evidence>
<feature type="binding site" evidence="4">
    <location>
        <position position="11"/>
    </location>
    <ligand>
        <name>heme b</name>
        <dbReference type="ChEBI" id="CHEBI:60344"/>
    </ligand>
</feature>
<dbReference type="InterPro" id="IPR016053">
    <property type="entry name" value="Haem_Oase-like"/>
</dbReference>
<dbReference type="PANTHER" id="PTHR10720:SF0">
    <property type="entry name" value="HEME OXYGENASE"/>
    <property type="match status" value="1"/>
</dbReference>
<gene>
    <name evidence="6" type="ORF">EFY87_15395</name>
</gene>
<feature type="binding site" evidence="4">
    <location>
        <position position="126"/>
    </location>
    <ligand>
        <name>heme b</name>
        <dbReference type="ChEBI" id="CHEBI:60344"/>
    </ligand>
</feature>
<dbReference type="SUPFAM" id="SSF48613">
    <property type="entry name" value="Heme oxygenase-like"/>
    <property type="match status" value="1"/>
</dbReference>
<dbReference type="PANTHER" id="PTHR10720">
    <property type="entry name" value="HEME OXYGENASE"/>
    <property type="match status" value="1"/>
</dbReference>
<dbReference type="AlphaFoldDB" id="A0A3M9M706"/>
<dbReference type="PRINTS" id="PR00088">
    <property type="entry name" value="HAEMOXYGNASE"/>
</dbReference>